<dbReference type="STRING" id="131310.A0A0N4ZK07"/>
<dbReference type="InterPro" id="IPR051176">
    <property type="entry name" value="Cent_Immune-Sig_Mod"/>
</dbReference>
<dbReference type="CDD" id="cd21911">
    <property type="entry name" value="CC1_SLMAP"/>
    <property type="match status" value="1"/>
</dbReference>
<evidence type="ECO:0000256" key="2">
    <source>
        <dbReference type="SAM" id="Phobius"/>
    </source>
</evidence>
<dbReference type="InterPro" id="IPR000253">
    <property type="entry name" value="FHA_dom"/>
</dbReference>
<protein>
    <submittedName>
        <fullName evidence="5">FHA domain-containing protein</fullName>
    </submittedName>
</protein>
<keyword evidence="1" id="KW-0175">Coiled coil</keyword>
<dbReference type="Pfam" id="PF00498">
    <property type="entry name" value="FHA"/>
    <property type="match status" value="1"/>
</dbReference>
<dbReference type="PANTHER" id="PTHR15715:SF37">
    <property type="entry name" value="LD47843P"/>
    <property type="match status" value="1"/>
</dbReference>
<keyword evidence="2" id="KW-1133">Transmembrane helix</keyword>
<name>A0A0N4ZK07_PARTI</name>
<dbReference type="AlphaFoldDB" id="A0A0N4ZK07"/>
<feature type="transmembrane region" description="Helical" evidence="2">
    <location>
        <begin position="515"/>
        <end position="536"/>
    </location>
</feature>
<feature type="domain" description="FHA" evidence="3">
    <location>
        <begin position="50"/>
        <end position="105"/>
    </location>
</feature>
<dbReference type="PANTHER" id="PTHR15715">
    <property type="entry name" value="CENTROSOMAL PROTEIN OF 170 KDA"/>
    <property type="match status" value="1"/>
</dbReference>
<feature type="coiled-coil region" evidence="1">
    <location>
        <begin position="306"/>
        <end position="368"/>
    </location>
</feature>
<dbReference type="CDD" id="cd22679">
    <property type="entry name" value="FHA_SLMAP"/>
    <property type="match status" value="1"/>
</dbReference>
<evidence type="ECO:0000313" key="4">
    <source>
        <dbReference type="Proteomes" id="UP000038045"/>
    </source>
</evidence>
<accession>A0A0N4ZK07</accession>
<keyword evidence="4" id="KW-1185">Reference proteome</keyword>
<proteinExistence type="predicted"/>
<reference evidence="5" key="1">
    <citation type="submission" date="2017-02" db="UniProtKB">
        <authorList>
            <consortium name="WormBaseParasite"/>
        </authorList>
    </citation>
    <scope>IDENTIFICATION</scope>
</reference>
<dbReference type="InterPro" id="IPR008984">
    <property type="entry name" value="SMAD_FHA_dom_sf"/>
</dbReference>
<dbReference type="SMART" id="SM00240">
    <property type="entry name" value="FHA"/>
    <property type="match status" value="1"/>
</dbReference>
<dbReference type="SUPFAM" id="SSF49879">
    <property type="entry name" value="SMAD/FHA domain"/>
    <property type="match status" value="1"/>
</dbReference>
<keyword evidence="2" id="KW-0472">Membrane</keyword>
<organism evidence="4 5">
    <name type="scientific">Parastrongyloides trichosuri</name>
    <name type="common">Possum-specific nematode worm</name>
    <dbReference type="NCBI Taxonomy" id="131310"/>
    <lineage>
        <taxon>Eukaryota</taxon>
        <taxon>Metazoa</taxon>
        <taxon>Ecdysozoa</taxon>
        <taxon>Nematoda</taxon>
        <taxon>Chromadorea</taxon>
        <taxon>Rhabditida</taxon>
        <taxon>Tylenchina</taxon>
        <taxon>Panagrolaimomorpha</taxon>
        <taxon>Strongyloidoidea</taxon>
        <taxon>Strongyloididae</taxon>
        <taxon>Parastrongyloides</taxon>
    </lineage>
</organism>
<dbReference type="WBParaSite" id="PTRK_0000844400.1">
    <property type="protein sequence ID" value="PTRK_0000844400.1"/>
    <property type="gene ID" value="PTRK_0000844400"/>
</dbReference>
<dbReference type="Proteomes" id="UP000038045">
    <property type="component" value="Unplaced"/>
</dbReference>
<dbReference type="PROSITE" id="PS50006">
    <property type="entry name" value="FHA_DOMAIN"/>
    <property type="match status" value="1"/>
</dbReference>
<sequence>MVINMDSTINDNKGTKREKDQRFAVFIPCAESHTFERRKVFVPDSESKPMMIGRSVGKSRPSNTNAVFDCKVLSRNHAIMWCEDGSFYLKDTKSSNGTFVNNVRLSKTAEESAPKEVHSGDIIQLGVEITDNSNKISSGCIIAMLQFVNANDEDIASERPFVQKPLKAPKLDLNDGNQASSSNIPVITATELFQLQQYIKEATYREKILNQKFDILQEAVLSVSEAAETSWNVAINEESMLEYIILLENQLAIYSKSITLEQAKEDLKKFLETKTITDKSYREMFKDLKSRENAALERAIDAETKMMGLMKELEFSQKSLEESEARTKVNDSVINEYKLQLKFKDDKCKELEDRIVDLTIQCDNAERQVIECMKQNSYNSEPIKVHKGFENNEYPKPYDLYDISINDSEGITISGDAKENKKNVLFAKNSHIIEAASLVHTTTQTTPECHNLEVVNVESLSFEPTKPDNISDYLDFENKSCNDIVDIKLKETVDNETQVLKDDFKIDRITNDLDILIFSIFPFVAFILFIYAKLIVKVPCLKRKVN</sequence>
<evidence type="ECO:0000256" key="1">
    <source>
        <dbReference type="SAM" id="Coils"/>
    </source>
</evidence>
<evidence type="ECO:0000313" key="5">
    <source>
        <dbReference type="WBParaSite" id="PTRK_0000844400.1"/>
    </source>
</evidence>
<dbReference type="Gene3D" id="2.60.200.20">
    <property type="match status" value="1"/>
</dbReference>
<keyword evidence="2" id="KW-0812">Transmembrane</keyword>
<evidence type="ECO:0000259" key="3">
    <source>
        <dbReference type="PROSITE" id="PS50006"/>
    </source>
</evidence>